<dbReference type="GO" id="GO:0030170">
    <property type="term" value="F:pyridoxal phosphate binding"/>
    <property type="evidence" value="ECO:0007669"/>
    <property type="project" value="UniProtKB-UniRule"/>
</dbReference>
<dbReference type="InterPro" id="IPR011078">
    <property type="entry name" value="PyrdxlP_homeostasis"/>
</dbReference>
<protein>
    <recommendedName>
        <fullName evidence="2">Pyridoxal phosphate homeostasis protein</fullName>
        <shortName evidence="2">PLP homeostasis protein</shortName>
    </recommendedName>
</protein>
<evidence type="ECO:0000259" key="5">
    <source>
        <dbReference type="Pfam" id="PF01168"/>
    </source>
</evidence>
<evidence type="ECO:0000256" key="1">
    <source>
        <dbReference type="ARBA" id="ARBA00022898"/>
    </source>
</evidence>
<reference evidence="6 7" key="1">
    <citation type="submission" date="2017-06" db="EMBL/GenBank/DDBJ databases">
        <title>Complete genome of Helicobacter apodemus.</title>
        <authorList>
            <person name="Cho S."/>
        </authorList>
    </citation>
    <scope>NUCLEOTIDE SEQUENCE [LARGE SCALE GENOMIC DNA]</scope>
    <source>
        <strain evidence="7">SNUVETPUB-15-01</strain>
    </source>
</reference>
<feature type="domain" description="Alanine racemase N-terminal" evidence="5">
    <location>
        <begin position="27"/>
        <end position="222"/>
    </location>
</feature>
<dbReference type="InterPro" id="IPR001608">
    <property type="entry name" value="Ala_racemase_N"/>
</dbReference>
<dbReference type="PIRSF" id="PIRSF004848">
    <property type="entry name" value="YBL036c_PLPDEIII"/>
    <property type="match status" value="1"/>
</dbReference>
<evidence type="ECO:0000313" key="6">
    <source>
        <dbReference type="EMBL" id="AWI34633.1"/>
    </source>
</evidence>
<comment type="similarity">
    <text evidence="2 4">Belongs to the pyridoxal phosphate-binding protein YggS/PROSC family.</text>
</comment>
<dbReference type="PANTHER" id="PTHR10146">
    <property type="entry name" value="PROLINE SYNTHETASE CO-TRANSCRIBED BACTERIAL HOMOLOG PROTEIN"/>
    <property type="match status" value="1"/>
</dbReference>
<dbReference type="CDD" id="cd00635">
    <property type="entry name" value="PLPDE_III_YBL036c_like"/>
    <property type="match status" value="1"/>
</dbReference>
<dbReference type="SUPFAM" id="SSF51419">
    <property type="entry name" value="PLP-binding barrel"/>
    <property type="match status" value="1"/>
</dbReference>
<dbReference type="NCBIfam" id="TIGR00044">
    <property type="entry name" value="YggS family pyridoxal phosphate-dependent enzyme"/>
    <property type="match status" value="1"/>
</dbReference>
<evidence type="ECO:0000313" key="7">
    <source>
        <dbReference type="Proteomes" id="UP000244890"/>
    </source>
</evidence>
<evidence type="ECO:0000256" key="4">
    <source>
        <dbReference type="RuleBase" id="RU004514"/>
    </source>
</evidence>
<organism evidence="6 7">
    <name type="scientific">Helicobacter apodemus</name>
    <dbReference type="NCBI Taxonomy" id="135569"/>
    <lineage>
        <taxon>Bacteria</taxon>
        <taxon>Pseudomonadati</taxon>
        <taxon>Campylobacterota</taxon>
        <taxon>Epsilonproteobacteria</taxon>
        <taxon>Campylobacterales</taxon>
        <taxon>Helicobacteraceae</taxon>
        <taxon>Helicobacter</taxon>
    </lineage>
</organism>
<dbReference type="PANTHER" id="PTHR10146:SF14">
    <property type="entry name" value="PYRIDOXAL PHOSPHATE HOMEOSTASIS PROTEIN"/>
    <property type="match status" value="1"/>
</dbReference>
<dbReference type="InterPro" id="IPR029066">
    <property type="entry name" value="PLP-binding_barrel"/>
</dbReference>
<comment type="cofactor">
    <cofactor evidence="3">
        <name>pyridoxal 5'-phosphate</name>
        <dbReference type="ChEBI" id="CHEBI:597326"/>
    </cofactor>
</comment>
<feature type="modified residue" description="N6-(pyridoxal phosphate)lysine" evidence="2 3">
    <location>
        <position position="35"/>
    </location>
</feature>
<dbReference type="Proteomes" id="UP000244890">
    <property type="component" value="Chromosome"/>
</dbReference>
<dbReference type="AlphaFoldDB" id="A0A2U8FER1"/>
<name>A0A2U8FER1_9HELI</name>
<comment type="function">
    <text evidence="2">Pyridoxal 5'-phosphate (PLP)-binding protein, which is involved in PLP homeostasis.</text>
</comment>
<keyword evidence="1 2" id="KW-0663">Pyridoxal phosphate</keyword>
<dbReference type="Gene3D" id="3.20.20.10">
    <property type="entry name" value="Alanine racemase"/>
    <property type="match status" value="1"/>
</dbReference>
<dbReference type="EMBL" id="CP021886">
    <property type="protein sequence ID" value="AWI34633.1"/>
    <property type="molecule type" value="Genomic_DNA"/>
</dbReference>
<accession>A0A2U8FER1</accession>
<proteinExistence type="inferred from homology"/>
<sequence length="223" mass="25415">MMDFNTNLLDAIERIEKARIAVDRHRIVRLIAVSKYSTTEQIQALYQCGQRAFGENKVQDLNQKSQLLESLPLEWHFIGTLQSNKINMLLKIKPFMLHSLHSLSLAEELQKRLSKENKTLRTLLQINSAKENNKSGFMPEVAIEKYHQISQNFPNIKLSGIMSIGAHTQDTKIIQKSFETTYKIYEKLLPIGAQTLSMGMSGDFELAIKCGSNCVRLGTILFK</sequence>
<dbReference type="Pfam" id="PF01168">
    <property type="entry name" value="Ala_racemase_N"/>
    <property type="match status" value="1"/>
</dbReference>
<evidence type="ECO:0000256" key="3">
    <source>
        <dbReference type="PIRSR" id="PIRSR004848-1"/>
    </source>
</evidence>
<dbReference type="FunFam" id="3.20.20.10:FF:000018">
    <property type="entry name" value="Pyridoxal phosphate homeostasis protein"/>
    <property type="match status" value="1"/>
</dbReference>
<dbReference type="OrthoDB" id="9804072at2"/>
<dbReference type="KEGG" id="had:CDV25_07550"/>
<dbReference type="HAMAP" id="MF_02087">
    <property type="entry name" value="PLP_homeostasis"/>
    <property type="match status" value="1"/>
</dbReference>
<evidence type="ECO:0000256" key="2">
    <source>
        <dbReference type="HAMAP-Rule" id="MF_02087"/>
    </source>
</evidence>
<dbReference type="PROSITE" id="PS01211">
    <property type="entry name" value="UPF0001"/>
    <property type="match status" value="1"/>
</dbReference>
<gene>
    <name evidence="6" type="ORF">CDV25_07550</name>
</gene>